<comment type="caution">
    <text evidence="2">The sequence shown here is derived from an EMBL/GenBank/DDBJ whole genome shotgun (WGS) entry which is preliminary data.</text>
</comment>
<keyword evidence="1" id="KW-0812">Transmembrane</keyword>
<evidence type="ECO:0000256" key="1">
    <source>
        <dbReference type="SAM" id="Phobius"/>
    </source>
</evidence>
<proteinExistence type="predicted"/>
<accession>A0ABP0F4D6</accession>
<organism evidence="2 3">
    <name type="scientific">Clavelina lepadiformis</name>
    <name type="common">Light-bulb sea squirt</name>
    <name type="synonym">Ascidia lepadiformis</name>
    <dbReference type="NCBI Taxonomy" id="159417"/>
    <lineage>
        <taxon>Eukaryota</taxon>
        <taxon>Metazoa</taxon>
        <taxon>Chordata</taxon>
        <taxon>Tunicata</taxon>
        <taxon>Ascidiacea</taxon>
        <taxon>Aplousobranchia</taxon>
        <taxon>Clavelinidae</taxon>
        <taxon>Clavelina</taxon>
    </lineage>
</organism>
<keyword evidence="3" id="KW-1185">Reference proteome</keyword>
<sequence>MNLTADTTIETFTSFSEGSGGYAISNKTSITTTSTIFSTNTSVSSTGVVLVTRSDPVTIDTQEVGTPDYTGNPLVSATVIIVVAIVIFLLLLAAIVTCRSKKQKRQFSPHRMPIIEYKDDNISVSGYSNGGYGTYSDLEDGYLSPDVPSKIEGELKLGFFGTKKEAVYVTT</sequence>
<name>A0ABP0F4D6_CLALP</name>
<keyword evidence="1" id="KW-1133">Transmembrane helix</keyword>
<reference evidence="2 3" key="1">
    <citation type="submission" date="2024-02" db="EMBL/GenBank/DDBJ databases">
        <authorList>
            <person name="Daric V."/>
            <person name="Darras S."/>
        </authorList>
    </citation>
    <scope>NUCLEOTIDE SEQUENCE [LARGE SCALE GENOMIC DNA]</scope>
</reference>
<evidence type="ECO:0000313" key="3">
    <source>
        <dbReference type="Proteomes" id="UP001642483"/>
    </source>
</evidence>
<dbReference type="Proteomes" id="UP001642483">
    <property type="component" value="Unassembled WGS sequence"/>
</dbReference>
<protein>
    <submittedName>
        <fullName evidence="2">Uncharacterized protein</fullName>
    </submittedName>
</protein>
<dbReference type="EMBL" id="CAWYQH010000013">
    <property type="protein sequence ID" value="CAK8674576.1"/>
    <property type="molecule type" value="Genomic_DNA"/>
</dbReference>
<feature type="transmembrane region" description="Helical" evidence="1">
    <location>
        <begin position="74"/>
        <end position="96"/>
    </location>
</feature>
<gene>
    <name evidence="2" type="ORF">CVLEPA_LOCUS4265</name>
</gene>
<keyword evidence="1" id="KW-0472">Membrane</keyword>
<evidence type="ECO:0000313" key="2">
    <source>
        <dbReference type="EMBL" id="CAK8674576.1"/>
    </source>
</evidence>